<protein>
    <recommendedName>
        <fullName evidence="3">PNPLA domain-containing protein</fullName>
    </recommendedName>
</protein>
<dbReference type="InterPro" id="IPR016035">
    <property type="entry name" value="Acyl_Trfase/lysoPLipase"/>
</dbReference>
<dbReference type="GO" id="GO:0046486">
    <property type="term" value="P:glycerolipid metabolic process"/>
    <property type="evidence" value="ECO:0007669"/>
    <property type="project" value="UniProtKB-ARBA"/>
</dbReference>
<evidence type="ECO:0000256" key="2">
    <source>
        <dbReference type="PROSITE-ProRule" id="PRU01161"/>
    </source>
</evidence>
<dbReference type="InterPro" id="IPR002641">
    <property type="entry name" value="PNPLA_dom"/>
</dbReference>
<sequence>MYGNLCPIVSLQIDTQDTQNTIRYTFPLYFSIIDAALATSAAPLYLPPVKVNGIDFWDDGLLNNNPIDQVWSARHDLAPRPENATTPVPDRPPFVTNESNQQHKTLNVVAAIEARDRASAENNVDLQLDDGFLNATIDGFIWANEGLSFLDGQVV</sequence>
<evidence type="ECO:0000256" key="1">
    <source>
        <dbReference type="ARBA" id="ARBA00023098"/>
    </source>
</evidence>
<proteinExistence type="predicted"/>
<dbReference type="SUPFAM" id="SSF52151">
    <property type="entry name" value="FabD/lysophospholipase-like"/>
    <property type="match status" value="1"/>
</dbReference>
<name>A0A093VLB7_TALMA</name>
<comment type="caution">
    <text evidence="2">Lacks conserved residue(s) required for the propagation of feature annotation.</text>
</comment>
<dbReference type="Gene3D" id="3.40.1090.10">
    <property type="entry name" value="Cytosolic phospholipase A2 catalytic domain"/>
    <property type="match status" value="1"/>
</dbReference>
<accession>A0A093VLB7</accession>
<keyword evidence="1" id="KW-0443">Lipid metabolism</keyword>
<dbReference type="Pfam" id="PF01734">
    <property type="entry name" value="Patatin"/>
    <property type="match status" value="1"/>
</dbReference>
<dbReference type="AlphaFoldDB" id="A0A093VLB7"/>
<reference evidence="4" key="1">
    <citation type="journal article" date="2014" name="PLoS Genet.">
        <title>Signature Gene Expression Reveals Novel Clues to the Molecular Mechanisms of Dimorphic Transition in Penicillium marneffei.</title>
        <authorList>
            <person name="Yang E."/>
            <person name="Wang G."/>
            <person name="Cai J."/>
            <person name="Woo P.C."/>
            <person name="Lau S.K."/>
            <person name="Yuen K.-Y."/>
            <person name="Chow W.-N."/>
            <person name="Lin X."/>
        </authorList>
    </citation>
    <scope>NUCLEOTIDE SEQUENCE [LARGE SCALE GENOMIC DNA]</scope>
    <source>
        <strain evidence="4">PM1</strain>
    </source>
</reference>
<comment type="caution">
    <text evidence="4">The sequence shown here is derived from an EMBL/GenBank/DDBJ whole genome shotgun (WGS) entry which is preliminary data.</text>
</comment>
<dbReference type="HOGENOM" id="CLU_1696671_0_0_1"/>
<evidence type="ECO:0000259" key="3">
    <source>
        <dbReference type="PROSITE" id="PS51635"/>
    </source>
</evidence>
<dbReference type="PROSITE" id="PS51635">
    <property type="entry name" value="PNPLA"/>
    <property type="match status" value="1"/>
</dbReference>
<evidence type="ECO:0000313" key="4">
    <source>
        <dbReference type="EMBL" id="KFX52970.1"/>
    </source>
</evidence>
<organism evidence="4">
    <name type="scientific">Talaromyces marneffei PM1</name>
    <dbReference type="NCBI Taxonomy" id="1077442"/>
    <lineage>
        <taxon>Eukaryota</taxon>
        <taxon>Fungi</taxon>
        <taxon>Dikarya</taxon>
        <taxon>Ascomycota</taxon>
        <taxon>Pezizomycotina</taxon>
        <taxon>Eurotiomycetes</taxon>
        <taxon>Eurotiomycetidae</taxon>
        <taxon>Eurotiales</taxon>
        <taxon>Trichocomaceae</taxon>
        <taxon>Talaromyces</taxon>
        <taxon>Talaromyces sect. Talaromyces</taxon>
    </lineage>
</organism>
<gene>
    <name evidence="4" type="ORF">GQ26_0023420</name>
</gene>
<dbReference type="EMBL" id="JPOX01000002">
    <property type="protein sequence ID" value="KFX52970.1"/>
    <property type="molecule type" value="Genomic_DNA"/>
</dbReference>
<feature type="domain" description="PNPLA" evidence="3">
    <location>
        <begin position="1"/>
        <end position="71"/>
    </location>
</feature>